<dbReference type="EMBL" id="JBIAHM010000016">
    <property type="protein sequence ID" value="MFE9604294.1"/>
    <property type="molecule type" value="Genomic_DNA"/>
</dbReference>
<sequence length="152" mass="15881">MTTSSAGAAQLPVDRASIEHRLITMRKSVGQLDSLGALDSARLAADPGTGLVIERILALLYDLAAAIDRAAPSGRQPGIPAASFGAAEKAGMIDAELATVLAPAEGPHHVLVQLCLDTEPEKVPVIVDAARSGYREYIRQVTDWITADPGES</sequence>
<reference evidence="1 2" key="1">
    <citation type="submission" date="2024-10" db="EMBL/GenBank/DDBJ databases">
        <title>The Natural Products Discovery Center: Release of the First 8490 Sequenced Strains for Exploring Actinobacteria Biosynthetic Diversity.</title>
        <authorList>
            <person name="Kalkreuter E."/>
            <person name="Kautsar S.A."/>
            <person name="Yang D."/>
            <person name="Bader C.D."/>
            <person name="Teijaro C.N."/>
            <person name="Fluegel L."/>
            <person name="Davis C.M."/>
            <person name="Simpson J.R."/>
            <person name="Lauterbach L."/>
            <person name="Steele A.D."/>
            <person name="Gui C."/>
            <person name="Meng S."/>
            <person name="Li G."/>
            <person name="Viehrig K."/>
            <person name="Ye F."/>
            <person name="Su P."/>
            <person name="Kiefer A.F."/>
            <person name="Nichols A."/>
            <person name="Cepeda A.J."/>
            <person name="Yan W."/>
            <person name="Fan B."/>
            <person name="Jiang Y."/>
            <person name="Adhikari A."/>
            <person name="Zheng C.-J."/>
            <person name="Schuster L."/>
            <person name="Cowan T.M."/>
            <person name="Smanski M.J."/>
            <person name="Chevrette M.G."/>
            <person name="De Carvalho L.P.S."/>
            <person name="Shen B."/>
        </authorList>
    </citation>
    <scope>NUCLEOTIDE SEQUENCE [LARGE SCALE GENOMIC DNA]</scope>
    <source>
        <strain evidence="1 2">NPDC006488</strain>
    </source>
</reference>
<dbReference type="RefSeq" id="WP_388113241.1">
    <property type="nucleotide sequence ID" value="NZ_JBIAHM010000016.1"/>
</dbReference>
<keyword evidence="2" id="KW-1185">Reference proteome</keyword>
<dbReference type="Proteomes" id="UP001601303">
    <property type="component" value="Unassembled WGS sequence"/>
</dbReference>
<organism evidence="1 2">
    <name type="scientific">Streptomyces hokutonensis</name>
    <dbReference type="NCBI Taxonomy" id="1306990"/>
    <lineage>
        <taxon>Bacteria</taxon>
        <taxon>Bacillati</taxon>
        <taxon>Actinomycetota</taxon>
        <taxon>Actinomycetes</taxon>
        <taxon>Kitasatosporales</taxon>
        <taxon>Streptomycetaceae</taxon>
        <taxon>Streptomyces</taxon>
    </lineage>
</organism>
<accession>A0ABW6MDS9</accession>
<dbReference type="Gene3D" id="1.20.120.580">
    <property type="entry name" value="bsu32300-like"/>
    <property type="match status" value="1"/>
</dbReference>
<proteinExistence type="predicted"/>
<comment type="caution">
    <text evidence="1">The sequence shown here is derived from an EMBL/GenBank/DDBJ whole genome shotgun (WGS) entry which is preliminary data.</text>
</comment>
<name>A0ABW6MDS9_9ACTN</name>
<evidence type="ECO:0000313" key="1">
    <source>
        <dbReference type="EMBL" id="MFE9604294.1"/>
    </source>
</evidence>
<protein>
    <submittedName>
        <fullName evidence="1">Uncharacterized protein</fullName>
    </submittedName>
</protein>
<dbReference type="InterPro" id="IPR037038">
    <property type="entry name" value="HepT-like_sf"/>
</dbReference>
<evidence type="ECO:0000313" key="2">
    <source>
        <dbReference type="Proteomes" id="UP001601303"/>
    </source>
</evidence>
<gene>
    <name evidence="1" type="ORF">ACFYNQ_37810</name>
</gene>